<sequence length="58" mass="6382">MLPKGEGKNICEIYLTDSGKIYVPDLKEANHTQWKNVITSAAASLVVSLTVALISRFF</sequence>
<evidence type="ECO:0000313" key="1">
    <source>
        <dbReference type="EMBL" id="QHW12507.1"/>
    </source>
</evidence>
<keyword evidence="2" id="KW-1185">Reference proteome</keyword>
<dbReference type="EMBL" id="CP029684">
    <property type="protein sequence ID" value="QHW12507.1"/>
    <property type="molecule type" value="Genomic_DNA"/>
</dbReference>
<reference evidence="1 2" key="1">
    <citation type="journal article" date="2019" name="Syst. Appl. Microbiol.">
        <title>Oenococcus sicerae sp. nov., isolated from French cider.</title>
        <authorList>
            <person name="Cousin F.J."/>
            <person name="Le Guellec R."/>
            <person name="Chagnot C."/>
            <person name="Goux D."/>
            <person name="Dalmasso M."/>
            <person name="Laplace J.M."/>
            <person name="Cretenet M."/>
        </authorList>
    </citation>
    <scope>NUCLEOTIDE SEQUENCE [LARGE SCALE GENOMIC DNA]</scope>
    <source>
        <strain evidence="1 2">UCMA 15228</strain>
    </source>
</reference>
<organism evidence="1 2">
    <name type="scientific">Oenococcus sicerae</name>
    <dbReference type="NCBI Taxonomy" id="2203724"/>
    <lineage>
        <taxon>Bacteria</taxon>
        <taxon>Bacillati</taxon>
        <taxon>Bacillota</taxon>
        <taxon>Bacilli</taxon>
        <taxon>Lactobacillales</taxon>
        <taxon>Lactobacillaceae</taxon>
        <taxon>Oenococcus</taxon>
    </lineage>
</organism>
<proteinExistence type="predicted"/>
<dbReference type="RefSeq" id="WP_161566130.1">
    <property type="nucleotide sequence ID" value="NZ_CP029684.2"/>
</dbReference>
<accession>A0ABX6J1L3</accession>
<dbReference type="Proteomes" id="UP000286907">
    <property type="component" value="Chromosome"/>
</dbReference>
<evidence type="ECO:0000313" key="2">
    <source>
        <dbReference type="Proteomes" id="UP000286907"/>
    </source>
</evidence>
<gene>
    <name evidence="1" type="ORF">DLJ48_08655</name>
</gene>
<protein>
    <submittedName>
        <fullName evidence="1">Uncharacterized protein</fullName>
    </submittedName>
</protein>
<name>A0ABX6J1L3_9LACO</name>